<feature type="compositionally biased region" description="Low complexity" evidence="8">
    <location>
        <begin position="389"/>
        <end position="415"/>
    </location>
</feature>
<name>A0ABN7AR45_9HEMI</name>
<keyword evidence="3" id="KW-0812">Transmembrane</keyword>
<feature type="compositionally biased region" description="Polar residues" evidence="8">
    <location>
        <begin position="808"/>
        <end position="819"/>
    </location>
</feature>
<gene>
    <name evidence="9" type="ORF">NTJ_06200</name>
</gene>
<organism evidence="9 10">
    <name type="scientific">Nesidiocoris tenuis</name>
    <dbReference type="NCBI Taxonomy" id="355587"/>
    <lineage>
        <taxon>Eukaryota</taxon>
        <taxon>Metazoa</taxon>
        <taxon>Ecdysozoa</taxon>
        <taxon>Arthropoda</taxon>
        <taxon>Hexapoda</taxon>
        <taxon>Insecta</taxon>
        <taxon>Pterygota</taxon>
        <taxon>Neoptera</taxon>
        <taxon>Paraneoptera</taxon>
        <taxon>Hemiptera</taxon>
        <taxon>Heteroptera</taxon>
        <taxon>Panheteroptera</taxon>
        <taxon>Cimicomorpha</taxon>
        <taxon>Miridae</taxon>
        <taxon>Dicyphina</taxon>
        <taxon>Nesidiocoris</taxon>
    </lineage>
</organism>
<feature type="compositionally biased region" description="Low complexity" evidence="8">
    <location>
        <begin position="200"/>
        <end position="209"/>
    </location>
</feature>
<evidence type="ECO:0000256" key="8">
    <source>
        <dbReference type="SAM" id="MobiDB-lite"/>
    </source>
</evidence>
<evidence type="ECO:0000256" key="3">
    <source>
        <dbReference type="ARBA" id="ARBA00022692"/>
    </source>
</evidence>
<feature type="region of interest" description="Disordered" evidence="8">
    <location>
        <begin position="175"/>
        <end position="214"/>
    </location>
</feature>
<reference evidence="9 10" key="1">
    <citation type="submission" date="2023-09" db="EMBL/GenBank/DDBJ databases">
        <title>Nesidiocoris tenuis whole genome shotgun sequence.</title>
        <authorList>
            <person name="Shibata T."/>
            <person name="Shimoda M."/>
            <person name="Kobayashi T."/>
            <person name="Uehara T."/>
        </authorList>
    </citation>
    <scope>NUCLEOTIDE SEQUENCE [LARGE SCALE GENOMIC DNA]</scope>
    <source>
        <strain evidence="9 10">Japan</strain>
    </source>
</reference>
<dbReference type="PANTHER" id="PTHR13289:SF3">
    <property type="entry name" value="BIFOCAL, ISOFORM F"/>
    <property type="match status" value="1"/>
</dbReference>
<evidence type="ECO:0000256" key="1">
    <source>
        <dbReference type="ARBA" id="ARBA00004232"/>
    </source>
</evidence>
<accession>A0ABN7AR45</accession>
<evidence type="ECO:0000256" key="4">
    <source>
        <dbReference type="ARBA" id="ARBA00022824"/>
    </source>
</evidence>
<evidence type="ECO:0000256" key="6">
    <source>
        <dbReference type="ARBA" id="ARBA00023136"/>
    </source>
</evidence>
<feature type="region of interest" description="Disordered" evidence="8">
    <location>
        <begin position="485"/>
        <end position="508"/>
    </location>
</feature>
<evidence type="ECO:0000256" key="2">
    <source>
        <dbReference type="ARBA" id="ARBA00004269"/>
    </source>
</evidence>
<sequence length="819" mass="89411">MASESPSSISQFEQSIPPWKKELLLRKKLVTKEKNAWTVQLTNKYGADDFHPVRNNMRLLKSQEPKGDFQSVTSADSKLLKMVDDKMLAKRVTSSKTMSKLKADYLNSIKNIESNGKSDVDGNSDSSEELQYGPGIVNKLKSKYLSMTLRDNQRYSSRPSLANLRRATSLENMLDNESDTSATAANSVASNSRHFIKKQSSGAGSTSSGWTKGHRISQHHAKYLGISSLRVGGSGESMKRARSMDTLFKNDLHKPIVVRPNGMTQSVIANEDLVIVDRDTEFPICKSCIPDDKELPPPDVVKQTKKIFEKPSDGLNDKRNKKTVLNKVANNNVKVGSVFEKQSDRTKPQLSPKPVFNSESRLPPKGGPAGPGAWSGKKIYPLVTSARGPSSPVKLAPSASSAAPVASSSPRPNSVVRPDAARIVAMEPKAAHPPFVSIKPNLSGGTGSGGNSPLLSPVRSSPVLLSPLRSSPLLSPVRSSPVPQFGYGKSLSEDEQFDRSPEDSVSSNTSIAKELILSNLPSSKFHQGQENSIHSYLPRRNLATPQATNPCLVKSQSPELMPTSIVKQVAVIRPIPSKKPLTDQEVENNLINAVKSINKSIEDGHVSADGSDSEQVQQAWEKKSWQNTNTMIFNFSSRQTVPDYIENDGISSTNRTSSKETVNRDEVEMDDEWDSPFFSEVKFVGDNVLINGKSSLRKDPNPNKARRIKFDDEATTLYEYPSEDSLIEDQPMSESPTPRSSPLPNSPLGGATLQKYTSSKSPTPTGFELGVTSTASVLPPSQHSTGLTAQQPSDSDHLKPADLDQEMAWSQETTSDILF</sequence>
<dbReference type="InterPro" id="IPR019130">
    <property type="entry name" value="Macoilin"/>
</dbReference>
<comment type="subcellular location">
    <subcellularLocation>
        <location evidence="1">Nucleus membrane</location>
        <topology evidence="1">Multi-pass membrane protein</topology>
    </subcellularLocation>
    <subcellularLocation>
        <location evidence="2">Rough endoplasmic reticulum membrane</location>
        <topology evidence="2">Multi-pass membrane protein</topology>
    </subcellularLocation>
</comment>
<feature type="region of interest" description="Disordered" evidence="8">
    <location>
        <begin position="719"/>
        <end position="819"/>
    </location>
</feature>
<feature type="compositionally biased region" description="Polar residues" evidence="8">
    <location>
        <begin position="771"/>
        <end position="793"/>
    </location>
</feature>
<feature type="compositionally biased region" description="Basic and acidic residues" evidence="8">
    <location>
        <begin position="657"/>
        <end position="666"/>
    </location>
</feature>
<evidence type="ECO:0000256" key="7">
    <source>
        <dbReference type="ARBA" id="ARBA00023242"/>
    </source>
</evidence>
<keyword evidence="6" id="KW-0472">Membrane</keyword>
<feature type="compositionally biased region" description="Low complexity" evidence="8">
    <location>
        <begin position="180"/>
        <end position="192"/>
    </location>
</feature>
<protein>
    <submittedName>
        <fullName evidence="9">Uncharacterized protein</fullName>
    </submittedName>
</protein>
<feature type="region of interest" description="Disordered" evidence="8">
    <location>
        <begin position="337"/>
        <end position="415"/>
    </location>
</feature>
<keyword evidence="7" id="KW-0539">Nucleus</keyword>
<feature type="compositionally biased region" description="Polar residues" evidence="8">
    <location>
        <begin position="112"/>
        <end position="125"/>
    </location>
</feature>
<proteinExistence type="predicted"/>
<keyword evidence="4" id="KW-0256">Endoplasmic reticulum</keyword>
<feature type="region of interest" description="Disordered" evidence="8">
    <location>
        <begin position="434"/>
        <end position="455"/>
    </location>
</feature>
<dbReference type="EMBL" id="AP028912">
    <property type="protein sequence ID" value="BES93390.1"/>
    <property type="molecule type" value="Genomic_DNA"/>
</dbReference>
<keyword evidence="5" id="KW-1133">Transmembrane helix</keyword>
<dbReference type="PANTHER" id="PTHR13289">
    <property type="entry name" value="PROTEIN PHOSPHATASE 1-BINDING PROTEIN BIFOCAL"/>
    <property type="match status" value="1"/>
</dbReference>
<keyword evidence="10" id="KW-1185">Reference proteome</keyword>
<feature type="region of interest" description="Disordered" evidence="8">
    <location>
        <begin position="646"/>
        <end position="668"/>
    </location>
</feature>
<evidence type="ECO:0000256" key="5">
    <source>
        <dbReference type="ARBA" id="ARBA00022989"/>
    </source>
</evidence>
<evidence type="ECO:0000313" key="9">
    <source>
        <dbReference type="EMBL" id="BES93390.1"/>
    </source>
</evidence>
<feature type="region of interest" description="Disordered" evidence="8">
    <location>
        <begin position="112"/>
        <end position="132"/>
    </location>
</feature>
<feature type="compositionally biased region" description="Polar residues" evidence="8">
    <location>
        <begin position="754"/>
        <end position="764"/>
    </location>
</feature>
<dbReference type="Proteomes" id="UP001307889">
    <property type="component" value="Chromosome 4"/>
</dbReference>
<evidence type="ECO:0000313" key="10">
    <source>
        <dbReference type="Proteomes" id="UP001307889"/>
    </source>
</evidence>